<protein>
    <submittedName>
        <fullName evidence="2">Uncharacterized protein</fullName>
    </submittedName>
</protein>
<evidence type="ECO:0000313" key="2">
    <source>
        <dbReference type="EMBL" id="RGX76062.1"/>
    </source>
</evidence>
<evidence type="ECO:0000313" key="3">
    <source>
        <dbReference type="Proteomes" id="UP000286075"/>
    </source>
</evidence>
<organism evidence="2 3">
    <name type="scientific">Bacteroides stercorirosoris</name>
    <dbReference type="NCBI Taxonomy" id="871324"/>
    <lineage>
        <taxon>Bacteria</taxon>
        <taxon>Pseudomonadati</taxon>
        <taxon>Bacteroidota</taxon>
        <taxon>Bacteroidia</taxon>
        <taxon>Bacteroidales</taxon>
        <taxon>Bacteroidaceae</taxon>
        <taxon>Bacteroides</taxon>
    </lineage>
</organism>
<dbReference type="Proteomes" id="UP000286075">
    <property type="component" value="Unassembled WGS sequence"/>
</dbReference>
<sequence>MATYRRNKGGITSHLLSRFFIQFQIASGGRKAGKERGIFARSKGEREEIFRQAQDDGDRRTANTLEQRHQKEATKGESGSLPERTRSNYVIV</sequence>
<reference evidence="2 3" key="1">
    <citation type="submission" date="2018-08" db="EMBL/GenBank/DDBJ databases">
        <title>A genome reference for cultivated species of the human gut microbiota.</title>
        <authorList>
            <person name="Zou Y."/>
            <person name="Xue W."/>
            <person name="Luo G."/>
        </authorList>
    </citation>
    <scope>NUCLEOTIDE SEQUENCE [LARGE SCALE GENOMIC DNA]</scope>
    <source>
        <strain evidence="2 3">OF03-9BH</strain>
    </source>
</reference>
<comment type="caution">
    <text evidence="2">The sequence shown here is derived from an EMBL/GenBank/DDBJ whole genome shotgun (WGS) entry which is preliminary data.</text>
</comment>
<gene>
    <name evidence="2" type="ORF">DXA68_20450</name>
</gene>
<feature type="compositionally biased region" description="Basic and acidic residues" evidence="1">
    <location>
        <begin position="43"/>
        <end position="75"/>
    </location>
</feature>
<dbReference type="EMBL" id="QSCF01000048">
    <property type="protein sequence ID" value="RGX76062.1"/>
    <property type="molecule type" value="Genomic_DNA"/>
</dbReference>
<accession>A0A413GY48</accession>
<proteinExistence type="predicted"/>
<feature type="region of interest" description="Disordered" evidence="1">
    <location>
        <begin position="43"/>
        <end position="92"/>
    </location>
</feature>
<name>A0A413GY48_9BACE</name>
<evidence type="ECO:0000256" key="1">
    <source>
        <dbReference type="SAM" id="MobiDB-lite"/>
    </source>
</evidence>
<dbReference type="AlphaFoldDB" id="A0A413GY48"/>